<feature type="compositionally biased region" description="Gly residues" evidence="4">
    <location>
        <begin position="14"/>
        <end position="28"/>
    </location>
</feature>
<accession>A0A1Y1VYT4</accession>
<dbReference type="GO" id="GO:0000398">
    <property type="term" value="P:mRNA splicing, via spliceosome"/>
    <property type="evidence" value="ECO:0007669"/>
    <property type="project" value="InterPro"/>
</dbReference>
<feature type="compositionally biased region" description="Basic residues" evidence="4">
    <location>
        <begin position="1"/>
        <end position="10"/>
    </location>
</feature>
<comment type="similarity">
    <text evidence="2">Belongs to the SPP2 family.</text>
</comment>
<dbReference type="InterPro" id="IPR045166">
    <property type="entry name" value="Spp2-like"/>
</dbReference>
<evidence type="ECO:0000259" key="5">
    <source>
        <dbReference type="Pfam" id="PF12656"/>
    </source>
</evidence>
<dbReference type="PANTHER" id="PTHR15818">
    <property type="entry name" value="G PATCH AND KOW-CONTAINING"/>
    <property type="match status" value="1"/>
</dbReference>
<dbReference type="AlphaFoldDB" id="A0A1Y1VYT4"/>
<dbReference type="OrthoDB" id="5577072at2759"/>
<dbReference type="RefSeq" id="XP_040740407.1">
    <property type="nucleotide sequence ID" value="XM_040890623.1"/>
</dbReference>
<feature type="domain" description="Spp2/MOS2 G-patch" evidence="5">
    <location>
        <begin position="156"/>
        <end position="182"/>
    </location>
</feature>
<evidence type="ECO:0000256" key="2">
    <source>
        <dbReference type="ARBA" id="ARBA00008576"/>
    </source>
</evidence>
<dbReference type="Pfam" id="PF12656">
    <property type="entry name" value="G-patch_2"/>
    <property type="match status" value="1"/>
</dbReference>
<dbReference type="PANTHER" id="PTHR15818:SF2">
    <property type="entry name" value="G-PATCH DOMAIN AND KOW MOTIFS-CONTAINING PROTEIN"/>
    <property type="match status" value="1"/>
</dbReference>
<keyword evidence="7" id="KW-1185">Reference proteome</keyword>
<dbReference type="EMBL" id="MCFD01000015">
    <property type="protein sequence ID" value="ORX66419.1"/>
    <property type="molecule type" value="Genomic_DNA"/>
</dbReference>
<evidence type="ECO:0000256" key="1">
    <source>
        <dbReference type="ARBA" id="ARBA00004123"/>
    </source>
</evidence>
<dbReference type="STRING" id="61395.A0A1Y1VYT4"/>
<gene>
    <name evidence="6" type="ORF">DL89DRAFT_295317</name>
</gene>
<organism evidence="6 7">
    <name type="scientific">Linderina pennispora</name>
    <dbReference type="NCBI Taxonomy" id="61395"/>
    <lineage>
        <taxon>Eukaryota</taxon>
        <taxon>Fungi</taxon>
        <taxon>Fungi incertae sedis</taxon>
        <taxon>Zoopagomycota</taxon>
        <taxon>Kickxellomycotina</taxon>
        <taxon>Kickxellomycetes</taxon>
        <taxon>Kickxellales</taxon>
        <taxon>Kickxellaceae</taxon>
        <taxon>Linderina</taxon>
    </lineage>
</organism>
<protein>
    <recommendedName>
        <fullName evidence="5">Spp2/MOS2 G-patch domain-containing protein</fullName>
    </recommendedName>
</protein>
<dbReference type="Proteomes" id="UP000193922">
    <property type="component" value="Unassembled WGS sequence"/>
</dbReference>
<dbReference type="InterPro" id="IPR026822">
    <property type="entry name" value="Spp2/MOS2_G-patch"/>
</dbReference>
<comment type="caution">
    <text evidence="6">The sequence shown here is derived from an EMBL/GenBank/DDBJ whole genome shotgun (WGS) entry which is preliminary data.</text>
</comment>
<sequence length="182" mass="19566">MRKHHTKPAQKKALGGGSKQQIGGGTGFKGFKLAASASSPLAKPAVANGAKPKGFEKLADEAPKVMQIVAAQGDTIVGEGEQKLGPLVIPVKRNANWMEHARNPAAADNEEQHGLQMMSKRRMPSVTSQATAEELVIEAKERERQAFDDDIGECADEASEDAYERVPIEEFGLAMLRGMGWT</sequence>
<name>A0A1Y1VYT4_9FUNG</name>
<evidence type="ECO:0000256" key="4">
    <source>
        <dbReference type="SAM" id="MobiDB-lite"/>
    </source>
</evidence>
<feature type="region of interest" description="Disordered" evidence="4">
    <location>
        <begin position="1"/>
        <end position="29"/>
    </location>
</feature>
<reference evidence="6 7" key="1">
    <citation type="submission" date="2016-07" db="EMBL/GenBank/DDBJ databases">
        <title>Pervasive Adenine N6-methylation of Active Genes in Fungi.</title>
        <authorList>
            <consortium name="DOE Joint Genome Institute"/>
            <person name="Mondo S.J."/>
            <person name="Dannebaum R.O."/>
            <person name="Kuo R.C."/>
            <person name="Labutti K."/>
            <person name="Haridas S."/>
            <person name="Kuo A."/>
            <person name="Salamov A."/>
            <person name="Ahrendt S.R."/>
            <person name="Lipzen A."/>
            <person name="Sullivan W."/>
            <person name="Andreopoulos W.B."/>
            <person name="Clum A."/>
            <person name="Lindquist E."/>
            <person name="Daum C."/>
            <person name="Ramamoorthy G.K."/>
            <person name="Gryganskyi A."/>
            <person name="Culley D."/>
            <person name="Magnuson J.K."/>
            <person name="James T.Y."/>
            <person name="O'Malley M.A."/>
            <person name="Stajich J.E."/>
            <person name="Spatafora J.W."/>
            <person name="Visel A."/>
            <person name="Grigoriev I.V."/>
        </authorList>
    </citation>
    <scope>NUCLEOTIDE SEQUENCE [LARGE SCALE GENOMIC DNA]</scope>
    <source>
        <strain evidence="6 7">ATCC 12442</strain>
    </source>
</reference>
<evidence type="ECO:0000256" key="3">
    <source>
        <dbReference type="ARBA" id="ARBA00023242"/>
    </source>
</evidence>
<dbReference type="GO" id="GO:0005681">
    <property type="term" value="C:spliceosomal complex"/>
    <property type="evidence" value="ECO:0007669"/>
    <property type="project" value="TreeGrafter"/>
</dbReference>
<comment type="subcellular location">
    <subcellularLocation>
        <location evidence="1">Nucleus</location>
    </subcellularLocation>
</comment>
<proteinExistence type="inferred from homology"/>
<dbReference type="GeneID" id="63807271"/>
<evidence type="ECO:0000313" key="7">
    <source>
        <dbReference type="Proteomes" id="UP000193922"/>
    </source>
</evidence>
<keyword evidence="3" id="KW-0539">Nucleus</keyword>
<evidence type="ECO:0000313" key="6">
    <source>
        <dbReference type="EMBL" id="ORX66419.1"/>
    </source>
</evidence>